<feature type="active site" description="Charge relay system" evidence="7 8">
    <location>
        <position position="443"/>
    </location>
</feature>
<dbReference type="RefSeq" id="WP_060999197.1">
    <property type="nucleotide sequence ID" value="NZ_LNQZ01000020.1"/>
</dbReference>
<dbReference type="InterPro" id="IPR002884">
    <property type="entry name" value="P_dom"/>
</dbReference>
<sequence>MNKKIFLGTIIAAILSGCGGDSDKTDTVVKQKPIIKSGFFSSSTNVIKGKIDFSGVDNPVFTYNNKDLKGGRLTINTNGEFEFVAKPYSGLIRVDVKIQESTQSLSIIKSEKIATLEFLTEQRNKLNENSDQFYKEQWHLNNTEQNAFSNSNGTYDFDINLDQLHNQAITGKAIKVAVVDTGLELAHPDLSSNIIANSSYDFVDNDDDPSPNTNDKNGDHGTSVAGLISAAAANNIGGRGVAPDSQLAGFNYLKNQSIEVFKDTHGYGKTNNIDIINQSYGFADTIIFPIQSLDFNIKKVLIEEYFNTHTKPALMIKSAGNGFNYIGSYTRVNTSKSEQRLPNQIANSDPENASFYNTVVSALSADANNPRSSYSTVGSSVLFSAPGGEYGVNHPAMITTDVTGCDNGYSRIDNENDIYSGGFTYNIQKDTNCNFTSIFNGTSSAAPVASGIAALIMEANPTLTWRDVRYIMAKTATKVDLDFEPVILEQQNQKYIADDGWVTNKAGNSFHNWYGFGMVNAQKAVQVATRDYSLLPELQQTDFVISTNQEIVLIPEKFDGVVKQVQIEQNIKVEAVQLKLNIDHNRFSDLAIEVISPSGTRSVVVTPRNLHILNPKVFGDESEVILLSHAFLDESSEGLWTIKIVDTNKEQLEIFDYNQNESFLLDNNNDLGKVISAKVKIYGHK</sequence>
<dbReference type="GO" id="GO:0005737">
    <property type="term" value="C:cytoplasm"/>
    <property type="evidence" value="ECO:0007669"/>
    <property type="project" value="UniProtKB-ARBA"/>
</dbReference>
<evidence type="ECO:0000256" key="4">
    <source>
        <dbReference type="ARBA" id="ARBA00022801"/>
    </source>
</evidence>
<feature type="active site" description="Charge relay system" evidence="7 8">
    <location>
        <position position="180"/>
    </location>
</feature>
<evidence type="ECO:0000256" key="10">
    <source>
        <dbReference type="SAM" id="MobiDB-lite"/>
    </source>
</evidence>
<protein>
    <submittedName>
        <fullName evidence="12">Peptidase S8</fullName>
    </submittedName>
</protein>
<dbReference type="OrthoDB" id="9790784at2"/>
<dbReference type="GO" id="GO:0004252">
    <property type="term" value="F:serine-type endopeptidase activity"/>
    <property type="evidence" value="ECO:0007669"/>
    <property type="project" value="UniProtKB-UniRule"/>
</dbReference>
<dbReference type="InterPro" id="IPR000209">
    <property type="entry name" value="Peptidase_S8/S53_dom"/>
</dbReference>
<dbReference type="Pfam" id="PF00082">
    <property type="entry name" value="Peptidase_S8"/>
    <property type="match status" value="1"/>
</dbReference>
<evidence type="ECO:0000256" key="1">
    <source>
        <dbReference type="ARBA" id="ARBA00005325"/>
    </source>
</evidence>
<keyword evidence="3" id="KW-0732">Signal</keyword>
<dbReference type="InterPro" id="IPR034182">
    <property type="entry name" value="Kexin/furin"/>
</dbReference>
<keyword evidence="4 8" id="KW-0378">Hydrolase</keyword>
<name>A0A2T3HSK0_9GAMM</name>
<gene>
    <name evidence="12" type="ORF">C0W81_19730</name>
</gene>
<dbReference type="PROSITE" id="PS00138">
    <property type="entry name" value="SUBTILASE_SER"/>
    <property type="match status" value="1"/>
</dbReference>
<dbReference type="GO" id="GO:0012505">
    <property type="term" value="C:endomembrane system"/>
    <property type="evidence" value="ECO:0007669"/>
    <property type="project" value="UniProtKB-ARBA"/>
</dbReference>
<feature type="active site" description="Charge relay system" evidence="7 8">
    <location>
        <position position="220"/>
    </location>
</feature>
<evidence type="ECO:0000256" key="2">
    <source>
        <dbReference type="ARBA" id="ARBA00022670"/>
    </source>
</evidence>
<dbReference type="Gene3D" id="3.40.50.200">
    <property type="entry name" value="Peptidase S8/S53 domain"/>
    <property type="match status" value="1"/>
</dbReference>
<keyword evidence="5 8" id="KW-0720">Serine protease</keyword>
<dbReference type="GO" id="GO:0016020">
    <property type="term" value="C:membrane"/>
    <property type="evidence" value="ECO:0007669"/>
    <property type="project" value="TreeGrafter"/>
</dbReference>
<dbReference type="PROSITE" id="PS51257">
    <property type="entry name" value="PROKAR_LIPOPROTEIN"/>
    <property type="match status" value="1"/>
</dbReference>
<dbReference type="GO" id="GO:0016485">
    <property type="term" value="P:protein processing"/>
    <property type="evidence" value="ECO:0007669"/>
    <property type="project" value="TreeGrafter"/>
</dbReference>
<comment type="caution">
    <text evidence="12">The sequence shown here is derived from an EMBL/GenBank/DDBJ whole genome shotgun (WGS) entry which is preliminary data.</text>
</comment>
<evidence type="ECO:0000256" key="6">
    <source>
        <dbReference type="ARBA" id="ARBA00022837"/>
    </source>
</evidence>
<dbReference type="Proteomes" id="UP000241858">
    <property type="component" value="Unassembled WGS sequence"/>
</dbReference>
<dbReference type="PROSITE" id="PS51829">
    <property type="entry name" value="P_HOMO_B"/>
    <property type="match status" value="1"/>
</dbReference>
<dbReference type="PANTHER" id="PTHR42884">
    <property type="entry name" value="PROPROTEIN CONVERTASE SUBTILISIN/KEXIN-RELATED"/>
    <property type="match status" value="1"/>
</dbReference>
<proteinExistence type="inferred from homology"/>
<dbReference type="SUPFAM" id="SSF52743">
    <property type="entry name" value="Subtilisin-like"/>
    <property type="match status" value="1"/>
</dbReference>
<evidence type="ECO:0000256" key="8">
    <source>
        <dbReference type="PROSITE-ProRule" id="PRU01240"/>
    </source>
</evidence>
<keyword evidence="9" id="KW-0175">Coiled coil</keyword>
<dbReference type="EMBL" id="PYLY01000068">
    <property type="protein sequence ID" value="PST97402.1"/>
    <property type="molecule type" value="Genomic_DNA"/>
</dbReference>
<dbReference type="InterPro" id="IPR023828">
    <property type="entry name" value="Peptidase_S8_Ser-AS"/>
</dbReference>
<organism evidence="12 13">
    <name type="scientific">Photobacterium aquimaris</name>
    <dbReference type="NCBI Taxonomy" id="512643"/>
    <lineage>
        <taxon>Bacteria</taxon>
        <taxon>Pseudomonadati</taxon>
        <taxon>Pseudomonadota</taxon>
        <taxon>Gammaproteobacteria</taxon>
        <taxon>Vibrionales</taxon>
        <taxon>Vibrionaceae</taxon>
        <taxon>Photobacterium</taxon>
    </lineage>
</organism>
<keyword evidence="6" id="KW-0106">Calcium</keyword>
<feature type="coiled-coil region" evidence="9">
    <location>
        <begin position="109"/>
        <end position="136"/>
    </location>
</feature>
<dbReference type="PROSITE" id="PS51892">
    <property type="entry name" value="SUBTILASE"/>
    <property type="match status" value="1"/>
</dbReference>
<comment type="similarity">
    <text evidence="1">Belongs to the peptidase S8 family. Furin subfamily.</text>
</comment>
<evidence type="ECO:0000259" key="11">
    <source>
        <dbReference type="PROSITE" id="PS51829"/>
    </source>
</evidence>
<dbReference type="PROSITE" id="PS00137">
    <property type="entry name" value="SUBTILASE_HIS"/>
    <property type="match status" value="1"/>
</dbReference>
<dbReference type="InterPro" id="IPR036852">
    <property type="entry name" value="Peptidase_S8/S53_dom_sf"/>
</dbReference>
<evidence type="ECO:0000256" key="7">
    <source>
        <dbReference type="PIRSR" id="PIRSR615500-1"/>
    </source>
</evidence>
<dbReference type="Pfam" id="PF01483">
    <property type="entry name" value="P_proprotein"/>
    <property type="match status" value="1"/>
</dbReference>
<dbReference type="CDD" id="cd04059">
    <property type="entry name" value="Peptidases_S8_Protein_convertases_Kexins_Furin-like"/>
    <property type="match status" value="1"/>
</dbReference>
<dbReference type="PANTHER" id="PTHR42884:SF14">
    <property type="entry name" value="NEUROENDOCRINE CONVERTASE 1"/>
    <property type="match status" value="1"/>
</dbReference>
<dbReference type="SUPFAM" id="SSF49785">
    <property type="entry name" value="Galactose-binding domain-like"/>
    <property type="match status" value="1"/>
</dbReference>
<dbReference type="PRINTS" id="PR00723">
    <property type="entry name" value="SUBTILISIN"/>
</dbReference>
<keyword evidence="2 8" id="KW-0645">Protease</keyword>
<evidence type="ECO:0000313" key="13">
    <source>
        <dbReference type="Proteomes" id="UP000241858"/>
    </source>
</evidence>
<dbReference type="InterPro" id="IPR022398">
    <property type="entry name" value="Peptidase_S8_His-AS"/>
</dbReference>
<dbReference type="InterPro" id="IPR023827">
    <property type="entry name" value="Peptidase_S8_Asp-AS"/>
</dbReference>
<feature type="region of interest" description="Disordered" evidence="10">
    <location>
        <begin position="201"/>
        <end position="221"/>
    </location>
</feature>
<dbReference type="AlphaFoldDB" id="A0A2T3HSK0"/>
<dbReference type="InterPro" id="IPR008979">
    <property type="entry name" value="Galactose-bd-like_sf"/>
</dbReference>
<evidence type="ECO:0000256" key="3">
    <source>
        <dbReference type="ARBA" id="ARBA00022729"/>
    </source>
</evidence>
<evidence type="ECO:0000313" key="12">
    <source>
        <dbReference type="EMBL" id="PST97402.1"/>
    </source>
</evidence>
<evidence type="ECO:0000256" key="5">
    <source>
        <dbReference type="ARBA" id="ARBA00022825"/>
    </source>
</evidence>
<reference evidence="12 13" key="1">
    <citation type="submission" date="2018-03" db="EMBL/GenBank/DDBJ databases">
        <title>Whole genome sequencing of Histamine producing bacteria.</title>
        <authorList>
            <person name="Butler K."/>
        </authorList>
    </citation>
    <scope>NUCLEOTIDE SEQUENCE [LARGE SCALE GENOMIC DNA]</scope>
    <source>
        <strain evidence="12 13">DSM 23343</strain>
    </source>
</reference>
<evidence type="ECO:0000256" key="9">
    <source>
        <dbReference type="SAM" id="Coils"/>
    </source>
</evidence>
<feature type="domain" description="P/Homo B" evidence="11">
    <location>
        <begin position="534"/>
        <end position="685"/>
    </location>
</feature>
<dbReference type="Gene3D" id="2.60.120.260">
    <property type="entry name" value="Galactose-binding domain-like"/>
    <property type="match status" value="1"/>
</dbReference>
<dbReference type="PROSITE" id="PS00136">
    <property type="entry name" value="SUBTILASE_ASP"/>
    <property type="match status" value="1"/>
</dbReference>
<accession>A0A2T3HSK0</accession>
<dbReference type="InterPro" id="IPR015500">
    <property type="entry name" value="Peptidase_S8_subtilisin-rel"/>
</dbReference>